<dbReference type="STRING" id="1461694.ATO9_16920"/>
<name>A0A0A0EEV7_9RHOB</name>
<dbReference type="EMBL" id="AQQX01000008">
    <property type="protein sequence ID" value="KGM47747.1"/>
    <property type="molecule type" value="Genomic_DNA"/>
</dbReference>
<dbReference type="RefSeq" id="WP_043751812.1">
    <property type="nucleotide sequence ID" value="NZ_AQQX01000008.1"/>
</dbReference>
<proteinExistence type="predicted"/>
<comment type="caution">
    <text evidence="1">The sequence shown here is derived from an EMBL/GenBank/DDBJ whole genome shotgun (WGS) entry which is preliminary data.</text>
</comment>
<dbReference type="AlphaFoldDB" id="A0A0A0EEV7"/>
<protein>
    <submittedName>
        <fullName evidence="1">Uncharacterized protein</fullName>
    </submittedName>
</protein>
<dbReference type="Proteomes" id="UP000030004">
    <property type="component" value="Unassembled WGS sequence"/>
</dbReference>
<sequence length="215" mass="24393">MLRNADDTGPRPRGAGWLTSLTDRLVELFHPLRIRRDAPSPNLPWVLFTVTLRPGGLDTLPVPMLRPDSAFKHLPPDFSAEPPRAHPNDLFHGAHDNPHGVSVLQLERRFAVAQDGTPYPYLLTRHLFMPSTALIRAMRRDLARAFASSGHDTLDANLRFYAPLPDLPPDAETEIAAPYLRDTRLARVMAIELYLSHDDRHVADHRYVEEIRDHD</sequence>
<reference evidence="1 2" key="1">
    <citation type="journal article" date="2015" name="Antonie Van Leeuwenhoek">
        <title>Pseudooceanicola atlanticus gen. nov. sp. nov., isolated from surface seawater of the Atlantic Ocean and reclassification of Oceanicola batsensis, Oceanicola marinus, Oceanicola nitratireducens, Oceanicola nanhaiensis, Oceanicola antarcticus and Oceanicola flagellatus, as Pseudooceanicola batsensis comb. nov., Pseudooceanicola marinus comb. nov., Pseudooceanicola nitratireducens comb. nov., Pseudooceanicola nanhaiensis comb. nov., Pseudooceanicola antarcticus comb. nov., and Pseudooceanicola flagellatus comb. nov.</title>
        <authorList>
            <person name="Lai Q."/>
            <person name="Li G."/>
            <person name="Liu X."/>
            <person name="Du Y."/>
            <person name="Sun F."/>
            <person name="Shao Z."/>
        </authorList>
    </citation>
    <scope>NUCLEOTIDE SEQUENCE [LARGE SCALE GENOMIC DNA]</scope>
    <source>
        <strain evidence="1 2">22II-s11g</strain>
    </source>
</reference>
<evidence type="ECO:0000313" key="1">
    <source>
        <dbReference type="EMBL" id="KGM47747.1"/>
    </source>
</evidence>
<gene>
    <name evidence="1" type="ORF">ATO9_16920</name>
</gene>
<evidence type="ECO:0000313" key="2">
    <source>
        <dbReference type="Proteomes" id="UP000030004"/>
    </source>
</evidence>
<organism evidence="1 2">
    <name type="scientific">Pseudooceanicola atlanticus</name>
    <dbReference type="NCBI Taxonomy" id="1461694"/>
    <lineage>
        <taxon>Bacteria</taxon>
        <taxon>Pseudomonadati</taxon>
        <taxon>Pseudomonadota</taxon>
        <taxon>Alphaproteobacteria</taxon>
        <taxon>Rhodobacterales</taxon>
        <taxon>Paracoccaceae</taxon>
        <taxon>Pseudooceanicola</taxon>
    </lineage>
</organism>
<keyword evidence="2" id="KW-1185">Reference proteome</keyword>
<accession>A0A0A0EEV7</accession>